<comment type="similarity">
    <text evidence="7">Belongs to the drug/metabolite transporter (DMT) superfamily. Small multidrug resistance (SMR) (TC 2.A.7.1) family.</text>
</comment>
<keyword evidence="5 8" id="KW-1133">Transmembrane helix</keyword>
<protein>
    <submittedName>
        <fullName evidence="9">Multidrug efflux SMR transporter</fullName>
    </submittedName>
</protein>
<keyword evidence="2" id="KW-0813">Transport</keyword>
<feature type="transmembrane region" description="Helical" evidence="8">
    <location>
        <begin position="27"/>
        <end position="47"/>
    </location>
</feature>
<dbReference type="InterPro" id="IPR000390">
    <property type="entry name" value="Small_drug/metabolite_transptr"/>
</dbReference>
<evidence type="ECO:0000256" key="6">
    <source>
        <dbReference type="ARBA" id="ARBA00023136"/>
    </source>
</evidence>
<evidence type="ECO:0000256" key="8">
    <source>
        <dbReference type="SAM" id="Phobius"/>
    </source>
</evidence>
<gene>
    <name evidence="9" type="ORF">GCM10020369_68320</name>
</gene>
<dbReference type="InterPro" id="IPR037185">
    <property type="entry name" value="EmrE-like"/>
</dbReference>
<dbReference type="PANTHER" id="PTHR30561:SF1">
    <property type="entry name" value="MULTIDRUG TRANSPORTER EMRE"/>
    <property type="match status" value="1"/>
</dbReference>
<proteinExistence type="inferred from homology"/>
<dbReference type="InterPro" id="IPR045324">
    <property type="entry name" value="Small_multidrug_res"/>
</dbReference>
<feature type="transmembrane region" description="Helical" evidence="8">
    <location>
        <begin position="86"/>
        <end position="104"/>
    </location>
</feature>
<evidence type="ECO:0000256" key="1">
    <source>
        <dbReference type="ARBA" id="ARBA00004651"/>
    </source>
</evidence>
<keyword evidence="4 7" id="KW-0812">Transmembrane</keyword>
<keyword evidence="6 8" id="KW-0472">Membrane</keyword>
<dbReference type="Proteomes" id="UP001501676">
    <property type="component" value="Unassembled WGS sequence"/>
</dbReference>
<dbReference type="SUPFAM" id="SSF103481">
    <property type="entry name" value="Multidrug resistance efflux transporter EmrE"/>
    <property type="match status" value="1"/>
</dbReference>
<organism evidence="9 10">
    <name type="scientific">Cryptosporangium minutisporangium</name>
    <dbReference type="NCBI Taxonomy" id="113569"/>
    <lineage>
        <taxon>Bacteria</taxon>
        <taxon>Bacillati</taxon>
        <taxon>Actinomycetota</taxon>
        <taxon>Actinomycetes</taxon>
        <taxon>Cryptosporangiales</taxon>
        <taxon>Cryptosporangiaceae</taxon>
        <taxon>Cryptosporangium</taxon>
    </lineage>
</organism>
<evidence type="ECO:0000256" key="3">
    <source>
        <dbReference type="ARBA" id="ARBA00022475"/>
    </source>
</evidence>
<keyword evidence="10" id="KW-1185">Reference proteome</keyword>
<dbReference type="EMBL" id="BAAAYN010000048">
    <property type="protein sequence ID" value="GAA3395388.1"/>
    <property type="molecule type" value="Genomic_DNA"/>
</dbReference>
<dbReference type="Pfam" id="PF00893">
    <property type="entry name" value="Multi_Drug_Res"/>
    <property type="match status" value="1"/>
</dbReference>
<evidence type="ECO:0000256" key="2">
    <source>
        <dbReference type="ARBA" id="ARBA00022448"/>
    </source>
</evidence>
<evidence type="ECO:0000256" key="5">
    <source>
        <dbReference type="ARBA" id="ARBA00022989"/>
    </source>
</evidence>
<dbReference type="RefSeq" id="WP_345732398.1">
    <property type="nucleotide sequence ID" value="NZ_BAAAYN010000048.1"/>
</dbReference>
<comment type="subcellular location">
    <subcellularLocation>
        <location evidence="1 7">Cell membrane</location>
        <topology evidence="1 7">Multi-pass membrane protein</topology>
    </subcellularLocation>
</comment>
<dbReference type="Gene3D" id="1.10.3730.20">
    <property type="match status" value="1"/>
</dbReference>
<comment type="caution">
    <text evidence="9">The sequence shown here is derived from an EMBL/GenBank/DDBJ whole genome shotgun (WGS) entry which is preliminary data.</text>
</comment>
<evidence type="ECO:0000256" key="7">
    <source>
        <dbReference type="RuleBase" id="RU003942"/>
    </source>
</evidence>
<name>A0ABP6T7R8_9ACTN</name>
<evidence type="ECO:0000313" key="10">
    <source>
        <dbReference type="Proteomes" id="UP001501676"/>
    </source>
</evidence>
<dbReference type="PANTHER" id="PTHR30561">
    <property type="entry name" value="SMR FAMILY PROTON-DEPENDENT DRUG EFFLUX TRANSPORTER SUGE"/>
    <property type="match status" value="1"/>
</dbReference>
<sequence length="123" mass="12233">MGAWVWLASAIVAEVIATSALKASQGFTVLWASIVVVLGYGFSFVGLSQALKAGLGLGTAYAVWAGVGTGLIAIIGWVVFGDKLGVAAITGILLIVAGVVLVNLSGASHSEAAPPPAVSPSDR</sequence>
<reference evidence="10" key="1">
    <citation type="journal article" date="2019" name="Int. J. Syst. Evol. Microbiol.">
        <title>The Global Catalogue of Microorganisms (GCM) 10K type strain sequencing project: providing services to taxonomists for standard genome sequencing and annotation.</title>
        <authorList>
            <consortium name="The Broad Institute Genomics Platform"/>
            <consortium name="The Broad Institute Genome Sequencing Center for Infectious Disease"/>
            <person name="Wu L."/>
            <person name="Ma J."/>
        </authorList>
    </citation>
    <scope>NUCLEOTIDE SEQUENCE [LARGE SCALE GENOMIC DNA]</scope>
    <source>
        <strain evidence="10">JCM 9458</strain>
    </source>
</reference>
<evidence type="ECO:0000256" key="4">
    <source>
        <dbReference type="ARBA" id="ARBA00022692"/>
    </source>
</evidence>
<evidence type="ECO:0000313" key="9">
    <source>
        <dbReference type="EMBL" id="GAA3395388.1"/>
    </source>
</evidence>
<feature type="transmembrane region" description="Helical" evidence="8">
    <location>
        <begin position="59"/>
        <end position="80"/>
    </location>
</feature>
<accession>A0ABP6T7R8</accession>
<keyword evidence="3" id="KW-1003">Cell membrane</keyword>